<protein>
    <recommendedName>
        <fullName evidence="4">Metal-dependent hydrolase</fullName>
    </recommendedName>
</protein>
<feature type="transmembrane region" description="Helical" evidence="1">
    <location>
        <begin position="72"/>
        <end position="92"/>
    </location>
</feature>
<evidence type="ECO:0000256" key="1">
    <source>
        <dbReference type="SAM" id="Phobius"/>
    </source>
</evidence>
<gene>
    <name evidence="2" type="ORF">NDI86_01475</name>
</gene>
<keyword evidence="1" id="KW-0812">Transmembrane</keyword>
<keyword evidence="1" id="KW-1133">Transmembrane helix</keyword>
<feature type="transmembrane region" description="Helical" evidence="1">
    <location>
        <begin position="127"/>
        <end position="146"/>
    </location>
</feature>
<name>A0ABU2FK25_9EURY</name>
<reference evidence="2 3" key="1">
    <citation type="submission" date="2022-06" db="EMBL/GenBank/DDBJ databases">
        <title>Halomicroarcula sp. a new haloarchaeum isolate from saline soil.</title>
        <authorList>
            <person name="Strakova D."/>
            <person name="Galisteo C."/>
            <person name="Sanchez-Porro C."/>
            <person name="Ventosa A."/>
        </authorList>
    </citation>
    <scope>NUCLEOTIDE SEQUENCE [LARGE SCALE GENOMIC DNA]</scope>
    <source>
        <strain evidence="2 3">S3CR25-11</strain>
    </source>
</reference>
<accession>A0ABU2FK25</accession>
<dbReference type="Proteomes" id="UP001268864">
    <property type="component" value="Unassembled WGS sequence"/>
</dbReference>
<dbReference type="RefSeq" id="WP_417936235.1">
    <property type="nucleotide sequence ID" value="NZ_JAMQOS010000001.1"/>
</dbReference>
<comment type="caution">
    <text evidence="2">The sequence shown here is derived from an EMBL/GenBank/DDBJ whole genome shotgun (WGS) entry which is preliminary data.</text>
</comment>
<dbReference type="EMBL" id="JAMQOS010000001">
    <property type="protein sequence ID" value="MDS0280774.1"/>
    <property type="molecule type" value="Genomic_DNA"/>
</dbReference>
<proteinExistence type="predicted"/>
<dbReference type="InterPro" id="IPR007404">
    <property type="entry name" value="YdjM-like"/>
</dbReference>
<keyword evidence="1" id="KW-0472">Membrane</keyword>
<evidence type="ECO:0000313" key="3">
    <source>
        <dbReference type="Proteomes" id="UP001268864"/>
    </source>
</evidence>
<organism evidence="2 3">
    <name type="scientific">Haloarcula onubensis</name>
    <dbReference type="NCBI Taxonomy" id="2950539"/>
    <lineage>
        <taxon>Archaea</taxon>
        <taxon>Methanobacteriati</taxon>
        <taxon>Methanobacteriota</taxon>
        <taxon>Stenosarchaea group</taxon>
        <taxon>Halobacteria</taxon>
        <taxon>Halobacteriales</taxon>
        <taxon>Haloarculaceae</taxon>
        <taxon>Haloarcula</taxon>
    </lineage>
</organism>
<evidence type="ECO:0008006" key="4">
    <source>
        <dbReference type="Google" id="ProtNLM"/>
    </source>
</evidence>
<keyword evidence="3" id="KW-1185">Reference proteome</keyword>
<dbReference type="Pfam" id="PF04307">
    <property type="entry name" value="YdjM"/>
    <property type="match status" value="1"/>
</dbReference>
<evidence type="ECO:0000313" key="2">
    <source>
        <dbReference type="EMBL" id="MDS0280774.1"/>
    </source>
</evidence>
<feature type="transmembrane region" description="Helical" evidence="1">
    <location>
        <begin position="46"/>
        <end position="65"/>
    </location>
</feature>
<sequence>MYTFVRFRRLPRGHTLLLVLVATQLPDLVDKPLAWTFGVLPSGRMFAHSLVISVPVLSVGCVLAVRRGWGRPAVVFTLAYLSHIAGDFYPMLWLGTEYYFFPNLFWPLLPANPDLRPSFSAHFSGDFSSLLLPFSVFLVIVGYIALDIVRRPPTVE</sequence>